<feature type="transmembrane region" description="Helical" evidence="1">
    <location>
        <begin position="449"/>
        <end position="467"/>
    </location>
</feature>
<sequence>MPNLNWAKQTDYVSWLLPLGIIGSALVLALAVAAAVDARTRSWWAPQGLAIVTVSSGVLFVVLGGGLGQYNDRLYPLWALGLWLMAGAGVWSLARRLVAAPRPGRATIARGLIPLALLLVVALSVGTRWGWWGVSSPPQGVADGVGLGGVSVTGFGAATRDWGRGALVRDDAAELSDVADVLINTASTSGCGRVVMNRGDGQSPVLGEPNLHWLAPVLTNGCLTSTMTAQIHASDSVAAMVGLESLVSDGAVRGVPPEADFGPNLAVGVQWMRQLGVRYLLLHGRDQVDAAASVPGLKPGAVAGSWVMAELEGVSLVTAPANLPLVVDPPVPNSRWEELTRTFAQTDDNEKVTLVQDGATTWPRTSPPAVPQEVPAKAVAVSQVRATGDSVSFRVDTVDQPVVVAVSDFPGWTVASGAADLYRGSPNVLVVVPHTNEVTISRSRTVVDWLAIVLGALGLVLLVVLGVKGRGRR</sequence>
<feature type="transmembrane region" description="Helical" evidence="1">
    <location>
        <begin position="74"/>
        <end position="94"/>
    </location>
</feature>
<reference evidence="2" key="1">
    <citation type="submission" date="2020-05" db="EMBL/GenBank/DDBJ databases">
        <authorList>
            <person name="Chiriac C."/>
            <person name="Salcher M."/>
            <person name="Ghai R."/>
            <person name="Kavagutti S V."/>
        </authorList>
    </citation>
    <scope>NUCLEOTIDE SEQUENCE</scope>
</reference>
<organism evidence="2">
    <name type="scientific">freshwater metagenome</name>
    <dbReference type="NCBI Taxonomy" id="449393"/>
    <lineage>
        <taxon>unclassified sequences</taxon>
        <taxon>metagenomes</taxon>
        <taxon>ecological metagenomes</taxon>
    </lineage>
</organism>
<feature type="transmembrane region" description="Helical" evidence="1">
    <location>
        <begin position="115"/>
        <end position="132"/>
    </location>
</feature>
<keyword evidence="1" id="KW-0472">Membrane</keyword>
<dbReference type="AlphaFoldDB" id="A0A6J7PF19"/>
<dbReference type="EMBL" id="CAFBOZ010000100">
    <property type="protein sequence ID" value="CAB5003688.1"/>
    <property type="molecule type" value="Genomic_DNA"/>
</dbReference>
<evidence type="ECO:0000313" key="2">
    <source>
        <dbReference type="EMBL" id="CAB5003688.1"/>
    </source>
</evidence>
<protein>
    <submittedName>
        <fullName evidence="2">Unannotated protein</fullName>
    </submittedName>
</protein>
<keyword evidence="1" id="KW-1133">Transmembrane helix</keyword>
<feature type="transmembrane region" description="Helical" evidence="1">
    <location>
        <begin position="48"/>
        <end position="68"/>
    </location>
</feature>
<keyword evidence="1" id="KW-0812">Transmembrane</keyword>
<name>A0A6J7PF19_9ZZZZ</name>
<gene>
    <name evidence="2" type="ORF">UFOPK3992_00819</name>
</gene>
<evidence type="ECO:0000256" key="1">
    <source>
        <dbReference type="SAM" id="Phobius"/>
    </source>
</evidence>
<proteinExistence type="predicted"/>
<accession>A0A6J7PF19</accession>
<feature type="transmembrane region" description="Helical" evidence="1">
    <location>
        <begin position="12"/>
        <end position="36"/>
    </location>
</feature>